<feature type="transmembrane region" description="Helical" evidence="1">
    <location>
        <begin position="115"/>
        <end position="135"/>
    </location>
</feature>
<gene>
    <name evidence="2" type="ORF">HYG87_03165</name>
</gene>
<keyword evidence="1" id="KW-0472">Membrane</keyword>
<organism evidence="2 3">
    <name type="scientific">Methanobacterium alkalithermotolerans</name>
    <dbReference type="NCBI Taxonomy" id="2731220"/>
    <lineage>
        <taxon>Archaea</taxon>
        <taxon>Methanobacteriati</taxon>
        <taxon>Methanobacteriota</taxon>
        <taxon>Methanomada group</taxon>
        <taxon>Methanobacteria</taxon>
        <taxon>Methanobacteriales</taxon>
        <taxon>Methanobacteriaceae</taxon>
        <taxon>Methanobacterium</taxon>
    </lineage>
</organism>
<keyword evidence="1" id="KW-1133">Transmembrane helix</keyword>
<dbReference type="AlphaFoldDB" id="A0A8T8K6W2"/>
<accession>A0A8T8K6W2</accession>
<feature type="transmembrane region" description="Helical" evidence="1">
    <location>
        <begin position="142"/>
        <end position="161"/>
    </location>
</feature>
<evidence type="ECO:0000313" key="2">
    <source>
        <dbReference type="EMBL" id="QUH22843.1"/>
    </source>
</evidence>
<dbReference type="Proteomes" id="UP000681041">
    <property type="component" value="Chromosome"/>
</dbReference>
<feature type="transmembrane region" description="Helical" evidence="1">
    <location>
        <begin position="167"/>
        <end position="187"/>
    </location>
</feature>
<protein>
    <submittedName>
        <fullName evidence="2">DUF998 domain-containing protein</fullName>
    </submittedName>
</protein>
<sequence length="200" mass="22683">MSIKEARFLLPVFIILLMLMFILPFYSFPGYSLLNHTTSHLGAQNAPNAWIMNLTFIILGLACAGESFLHLKRYPLNQILLIIFGVGLFMVGIFHHAPVIGNDNYSIMEDNLHSIFASLVGISFTLFAFSAVFIENNNLRRIIALVVAIMAIILSILMFRVVDYMGIWQRIMFIAAFSWLIFFLEGIRSSNKKLIKSSEV</sequence>
<dbReference type="GeneID" id="64819732"/>
<dbReference type="EMBL" id="CP058560">
    <property type="protein sequence ID" value="QUH22843.1"/>
    <property type="molecule type" value="Genomic_DNA"/>
</dbReference>
<feature type="transmembrane region" description="Helical" evidence="1">
    <location>
        <begin position="7"/>
        <end position="29"/>
    </location>
</feature>
<feature type="transmembrane region" description="Helical" evidence="1">
    <location>
        <begin position="49"/>
        <end position="69"/>
    </location>
</feature>
<dbReference type="RefSeq" id="WP_211533789.1">
    <property type="nucleotide sequence ID" value="NZ_CP058560.1"/>
</dbReference>
<dbReference type="Pfam" id="PF06197">
    <property type="entry name" value="DUF998"/>
    <property type="match status" value="1"/>
</dbReference>
<proteinExistence type="predicted"/>
<keyword evidence="1" id="KW-0812">Transmembrane</keyword>
<feature type="transmembrane region" description="Helical" evidence="1">
    <location>
        <begin position="76"/>
        <end position="95"/>
    </location>
</feature>
<evidence type="ECO:0000256" key="1">
    <source>
        <dbReference type="SAM" id="Phobius"/>
    </source>
</evidence>
<evidence type="ECO:0000313" key="3">
    <source>
        <dbReference type="Proteomes" id="UP000681041"/>
    </source>
</evidence>
<keyword evidence="3" id="KW-1185">Reference proteome</keyword>
<dbReference type="InterPro" id="IPR009339">
    <property type="entry name" value="DUF998"/>
</dbReference>
<name>A0A8T8K6W2_9EURY</name>
<reference evidence="2" key="1">
    <citation type="submission" date="2020-07" db="EMBL/GenBank/DDBJ databases">
        <title>Methanobacterium. sp. MethCan genome.</title>
        <authorList>
            <person name="Postec A."/>
            <person name="Quemeneur M."/>
        </authorList>
    </citation>
    <scope>NUCLEOTIDE SEQUENCE</scope>
    <source>
        <strain evidence="2">MethCAN</strain>
    </source>
</reference>
<dbReference type="KEGG" id="meme:HYG87_03165"/>